<keyword evidence="8" id="KW-1185">Reference proteome</keyword>
<proteinExistence type="predicted"/>
<dbReference type="GO" id="GO:0016020">
    <property type="term" value="C:membrane"/>
    <property type="evidence" value="ECO:0007669"/>
    <property type="project" value="UniProtKB-SubCell"/>
</dbReference>
<keyword evidence="2 6" id="KW-0812">Transmembrane</keyword>
<feature type="transmembrane region" description="Helical" evidence="6">
    <location>
        <begin position="235"/>
        <end position="256"/>
    </location>
</feature>
<keyword evidence="4 6" id="KW-0472">Membrane</keyword>
<evidence type="ECO:0000256" key="2">
    <source>
        <dbReference type="ARBA" id="ARBA00022692"/>
    </source>
</evidence>
<organism evidence="7 8">
    <name type="scientific">Chaetomium strumarium</name>
    <dbReference type="NCBI Taxonomy" id="1170767"/>
    <lineage>
        <taxon>Eukaryota</taxon>
        <taxon>Fungi</taxon>
        <taxon>Dikarya</taxon>
        <taxon>Ascomycota</taxon>
        <taxon>Pezizomycotina</taxon>
        <taxon>Sordariomycetes</taxon>
        <taxon>Sordariomycetidae</taxon>
        <taxon>Sordariales</taxon>
        <taxon>Chaetomiaceae</taxon>
        <taxon>Chaetomium</taxon>
    </lineage>
</organism>
<dbReference type="Pfam" id="PF13520">
    <property type="entry name" value="AA_permease_2"/>
    <property type="match status" value="1"/>
</dbReference>
<dbReference type="Proteomes" id="UP001273166">
    <property type="component" value="Unassembled WGS sequence"/>
</dbReference>
<feature type="transmembrane region" description="Helical" evidence="6">
    <location>
        <begin position="404"/>
        <end position="427"/>
    </location>
</feature>
<dbReference type="Gene3D" id="1.20.1740.10">
    <property type="entry name" value="Amino acid/polyamine transporter I"/>
    <property type="match status" value="1"/>
</dbReference>
<evidence type="ECO:0000256" key="4">
    <source>
        <dbReference type="ARBA" id="ARBA00023136"/>
    </source>
</evidence>
<feature type="transmembrane region" description="Helical" evidence="6">
    <location>
        <begin position="166"/>
        <end position="187"/>
    </location>
</feature>
<dbReference type="InterPro" id="IPR050598">
    <property type="entry name" value="AminoAcid_Transporter"/>
</dbReference>
<reference evidence="7" key="2">
    <citation type="submission" date="2023-06" db="EMBL/GenBank/DDBJ databases">
        <authorList>
            <consortium name="Lawrence Berkeley National Laboratory"/>
            <person name="Mondo S.J."/>
            <person name="Hensen N."/>
            <person name="Bonometti L."/>
            <person name="Westerberg I."/>
            <person name="Brannstrom I.O."/>
            <person name="Guillou S."/>
            <person name="Cros-Aarteil S."/>
            <person name="Calhoun S."/>
            <person name="Haridas S."/>
            <person name="Kuo A."/>
            <person name="Pangilinan J."/>
            <person name="Riley R."/>
            <person name="Labutti K."/>
            <person name="Andreopoulos B."/>
            <person name="Lipzen A."/>
            <person name="Chen C."/>
            <person name="Yanf M."/>
            <person name="Daum C."/>
            <person name="Ng V."/>
            <person name="Clum A."/>
            <person name="Steindorff A."/>
            <person name="Ohm R."/>
            <person name="Martin F."/>
            <person name="Silar P."/>
            <person name="Natvig D."/>
            <person name="Lalanne C."/>
            <person name="Gautier V."/>
            <person name="Ament-Velasquez S.L."/>
            <person name="Kruys A."/>
            <person name="Hutchinson M.I."/>
            <person name="Powell A.J."/>
            <person name="Barry K."/>
            <person name="Miller A.N."/>
            <person name="Grigoriev I.V."/>
            <person name="Debuchy R."/>
            <person name="Gladieux P."/>
            <person name="Thoren M.H."/>
            <person name="Johannesson H."/>
        </authorList>
    </citation>
    <scope>NUCLEOTIDE SEQUENCE</scope>
    <source>
        <strain evidence="7">CBS 333.67</strain>
    </source>
</reference>
<feature type="transmembrane region" description="Helical" evidence="6">
    <location>
        <begin position="331"/>
        <end position="353"/>
    </location>
</feature>
<evidence type="ECO:0000313" key="8">
    <source>
        <dbReference type="Proteomes" id="UP001273166"/>
    </source>
</evidence>
<comment type="subcellular location">
    <subcellularLocation>
        <location evidence="1">Membrane</location>
        <topology evidence="1">Multi-pass membrane protein</topology>
    </subcellularLocation>
</comment>
<protein>
    <submittedName>
        <fullName evidence="7">Amino acid permease-domain-containing protein</fullName>
    </submittedName>
</protein>
<feature type="region of interest" description="Disordered" evidence="5">
    <location>
        <begin position="1"/>
        <end position="35"/>
    </location>
</feature>
<evidence type="ECO:0000256" key="3">
    <source>
        <dbReference type="ARBA" id="ARBA00022989"/>
    </source>
</evidence>
<feature type="transmembrane region" description="Helical" evidence="6">
    <location>
        <begin position="135"/>
        <end position="154"/>
    </location>
</feature>
<evidence type="ECO:0000256" key="5">
    <source>
        <dbReference type="SAM" id="MobiDB-lite"/>
    </source>
</evidence>
<sequence length="488" mass="53076">MPRVGEAATAASKYTLEKGGNDSPPSYQEASGAPVESQSPLGYNVGAVTIIFLNVSKMTGTGVYSTPSAILKGTGSVGLAMIYWALGFLTSIASLSVYLEYAAYSPNRSGSEVWLVPTTFALQSVLLSFSSSNAIGLKGVAIAGFTVVFLVIVFHTRFSYAVSNGIGIIKVLTLVFISVTGLIANFIDSFSGHAMPYGVTNALYCIIFFSYASYKIAFNVINEVKNPMKTIRRDGFIALAIVALLHIFANIAYFAAIPKADLAAAQQIAASLFITRVFGPGNTVNGLNFPIVLSSFNNILAVALGSSRMIRQCGQQGVLSFPRFWASTKPFGAPLGLYPLSVLNVLLAVGLYIMRYRRARLSLPRPEFRAWDPIVIFNVLVNLYLIVMPWYPPDGGPFAGDVHFWYATYVATRLCNRITFCALYYYLWVSVVPKLRGYRLRQETIILGDGAPSHRLIKMPATEVVQWDATHDTVGRPLLWANAPSLGL</sequence>
<dbReference type="InterPro" id="IPR002293">
    <property type="entry name" value="AA/rel_permease1"/>
</dbReference>
<comment type="caution">
    <text evidence="7">The sequence shown here is derived from an EMBL/GenBank/DDBJ whole genome shotgun (WGS) entry which is preliminary data.</text>
</comment>
<dbReference type="GO" id="GO:0015179">
    <property type="term" value="F:L-amino acid transmembrane transporter activity"/>
    <property type="evidence" value="ECO:0007669"/>
    <property type="project" value="TreeGrafter"/>
</dbReference>
<name>A0AAJ0GYA0_9PEZI</name>
<accession>A0AAJ0GYA0</accession>
<dbReference type="PANTHER" id="PTHR11785">
    <property type="entry name" value="AMINO ACID TRANSPORTER"/>
    <property type="match status" value="1"/>
</dbReference>
<feature type="transmembrane region" description="Helical" evidence="6">
    <location>
        <begin position="81"/>
        <end position="101"/>
    </location>
</feature>
<evidence type="ECO:0000256" key="6">
    <source>
        <dbReference type="SAM" id="Phobius"/>
    </source>
</evidence>
<feature type="transmembrane region" description="Helical" evidence="6">
    <location>
        <begin position="193"/>
        <end position="214"/>
    </location>
</feature>
<gene>
    <name evidence="7" type="ORF">B0T15DRAFT_550345</name>
</gene>
<dbReference type="GeneID" id="87889073"/>
<dbReference type="EMBL" id="JAUDZG010000002">
    <property type="protein sequence ID" value="KAK3308339.1"/>
    <property type="molecule type" value="Genomic_DNA"/>
</dbReference>
<evidence type="ECO:0000256" key="1">
    <source>
        <dbReference type="ARBA" id="ARBA00004141"/>
    </source>
</evidence>
<feature type="transmembrane region" description="Helical" evidence="6">
    <location>
        <begin position="374"/>
        <end position="392"/>
    </location>
</feature>
<dbReference type="PANTHER" id="PTHR11785:SF353">
    <property type="entry name" value="METHIONINE TRANSPORTER (EUROFUNG)"/>
    <property type="match status" value="1"/>
</dbReference>
<reference evidence="7" key="1">
    <citation type="journal article" date="2023" name="Mol. Phylogenet. Evol.">
        <title>Genome-scale phylogeny and comparative genomics of the fungal order Sordariales.</title>
        <authorList>
            <person name="Hensen N."/>
            <person name="Bonometti L."/>
            <person name="Westerberg I."/>
            <person name="Brannstrom I.O."/>
            <person name="Guillou S."/>
            <person name="Cros-Aarteil S."/>
            <person name="Calhoun S."/>
            <person name="Haridas S."/>
            <person name="Kuo A."/>
            <person name="Mondo S."/>
            <person name="Pangilinan J."/>
            <person name="Riley R."/>
            <person name="LaButti K."/>
            <person name="Andreopoulos B."/>
            <person name="Lipzen A."/>
            <person name="Chen C."/>
            <person name="Yan M."/>
            <person name="Daum C."/>
            <person name="Ng V."/>
            <person name="Clum A."/>
            <person name="Steindorff A."/>
            <person name="Ohm R.A."/>
            <person name="Martin F."/>
            <person name="Silar P."/>
            <person name="Natvig D.O."/>
            <person name="Lalanne C."/>
            <person name="Gautier V."/>
            <person name="Ament-Velasquez S.L."/>
            <person name="Kruys A."/>
            <person name="Hutchinson M.I."/>
            <person name="Powell A.J."/>
            <person name="Barry K."/>
            <person name="Miller A.N."/>
            <person name="Grigoriev I.V."/>
            <person name="Debuchy R."/>
            <person name="Gladieux P."/>
            <person name="Hiltunen Thoren M."/>
            <person name="Johannesson H."/>
        </authorList>
    </citation>
    <scope>NUCLEOTIDE SEQUENCE</scope>
    <source>
        <strain evidence="7">CBS 333.67</strain>
    </source>
</reference>
<keyword evidence="3 6" id="KW-1133">Transmembrane helix</keyword>
<evidence type="ECO:0000313" key="7">
    <source>
        <dbReference type="EMBL" id="KAK3308339.1"/>
    </source>
</evidence>
<dbReference type="RefSeq" id="XP_062724119.1">
    <property type="nucleotide sequence ID" value="XM_062870244.1"/>
</dbReference>
<dbReference type="AlphaFoldDB" id="A0AAJ0GYA0"/>